<dbReference type="InterPro" id="IPR017938">
    <property type="entry name" value="Riboflavin_synthase-like_b-brl"/>
</dbReference>
<dbReference type="PROSITE" id="PS51384">
    <property type="entry name" value="FAD_FR"/>
    <property type="match status" value="1"/>
</dbReference>
<sequence>MNYQNFSYKPAKVVKRVKENVKAVSLYLKVDGIENVNPGQFFMVWLPGFEEVPISASGYEGDIVRITVAAVGLTTRELCSVNEGQYIMLKGPIGRGFSLDKGSNYVLLNGGYGAAPLIFAAKKLRERGANV</sequence>
<dbReference type="PANTHER" id="PTHR43513">
    <property type="entry name" value="DIHYDROOROTATE DEHYDROGENASE B (NAD(+)), ELECTRON TRANSFER SUBUNIT"/>
    <property type="match status" value="1"/>
</dbReference>
<feature type="domain" description="FAD-binding FR-type" evidence="1">
    <location>
        <begin position="6"/>
        <end position="99"/>
    </location>
</feature>
<dbReference type="Gene3D" id="2.40.30.10">
    <property type="entry name" value="Translation factors"/>
    <property type="match status" value="1"/>
</dbReference>
<evidence type="ECO:0000313" key="3">
    <source>
        <dbReference type="Proteomes" id="UP000278475"/>
    </source>
</evidence>
<dbReference type="AlphaFoldDB" id="A0A497EN31"/>
<protein>
    <recommendedName>
        <fullName evidence="1">FAD-binding FR-type domain-containing protein</fullName>
    </recommendedName>
</protein>
<proteinExistence type="predicted"/>
<dbReference type="Proteomes" id="UP000278475">
    <property type="component" value="Unassembled WGS sequence"/>
</dbReference>
<evidence type="ECO:0000259" key="1">
    <source>
        <dbReference type="PROSITE" id="PS51384"/>
    </source>
</evidence>
<reference evidence="2 3" key="1">
    <citation type="submission" date="2018-06" db="EMBL/GenBank/DDBJ databases">
        <title>Extensive metabolic versatility and redundancy in microbially diverse, dynamic hydrothermal sediments.</title>
        <authorList>
            <person name="Dombrowski N."/>
            <person name="Teske A."/>
            <person name="Baker B.J."/>
        </authorList>
    </citation>
    <scope>NUCLEOTIDE SEQUENCE [LARGE SCALE GENOMIC DNA]</scope>
    <source>
        <strain evidence="2">B66_G16</strain>
    </source>
</reference>
<evidence type="ECO:0000313" key="2">
    <source>
        <dbReference type="EMBL" id="RLE48606.1"/>
    </source>
</evidence>
<dbReference type="EMBL" id="QMQV01000066">
    <property type="protein sequence ID" value="RLE48606.1"/>
    <property type="molecule type" value="Genomic_DNA"/>
</dbReference>
<name>A0A497EN31_9CREN</name>
<comment type="caution">
    <text evidence="2">The sequence shown here is derived from an EMBL/GenBank/DDBJ whole genome shotgun (WGS) entry which is preliminary data.</text>
</comment>
<dbReference type="InterPro" id="IPR017927">
    <property type="entry name" value="FAD-bd_FR_type"/>
</dbReference>
<dbReference type="GO" id="GO:0016491">
    <property type="term" value="F:oxidoreductase activity"/>
    <property type="evidence" value="ECO:0007669"/>
    <property type="project" value="InterPro"/>
</dbReference>
<gene>
    <name evidence="2" type="ORF">DRJ31_06905</name>
</gene>
<dbReference type="SUPFAM" id="SSF63380">
    <property type="entry name" value="Riboflavin synthase domain-like"/>
    <property type="match status" value="1"/>
</dbReference>
<organism evidence="2 3">
    <name type="scientific">Thermoproteota archaeon</name>
    <dbReference type="NCBI Taxonomy" id="2056631"/>
    <lineage>
        <taxon>Archaea</taxon>
        <taxon>Thermoproteota</taxon>
    </lineage>
</organism>
<dbReference type="InterPro" id="IPR050353">
    <property type="entry name" value="PyrK_electron_transfer"/>
</dbReference>
<feature type="non-terminal residue" evidence="2">
    <location>
        <position position="131"/>
    </location>
</feature>
<accession>A0A497EN31</accession>
<dbReference type="PANTHER" id="PTHR43513:SF3">
    <property type="entry name" value="DIHYDROOROTATE DEHYDROGENASE B (NAD(+)), ELECTRON TRANSFER SUBUNIT-RELATED"/>
    <property type="match status" value="1"/>
</dbReference>